<protein>
    <submittedName>
        <fullName evidence="1">Uncharacterized protein</fullName>
    </submittedName>
</protein>
<proteinExistence type="predicted"/>
<gene>
    <name evidence="1" type="ORF">FSB_LOCUS2187</name>
</gene>
<sequence>MLEGHFLIEIPAKPGKILAIRELHVVAALVLFLKVPDLRINSQRVGKNLCAKVTSSGENVPDFQHNFLTFALVKLGQPGLWSNLVKPSQTLRNALPAMFESPQVLLDPSRVELSLIWAISFCVPTPEKISGYSLSHLCDLDPYSKVKQSGMETIQDPVISEANLFSKKKRRRAHRRKKFNAFQELPEQGCLTEANH</sequence>
<evidence type="ECO:0000313" key="1">
    <source>
        <dbReference type="EMBL" id="SPC74305.1"/>
    </source>
</evidence>
<reference evidence="1" key="1">
    <citation type="submission" date="2018-02" db="EMBL/GenBank/DDBJ databases">
        <authorList>
            <person name="Cohen D.B."/>
            <person name="Kent A.D."/>
        </authorList>
    </citation>
    <scope>NUCLEOTIDE SEQUENCE</scope>
</reference>
<accession>A0A2N9EHT2</accession>
<dbReference type="AlphaFoldDB" id="A0A2N9EHT2"/>
<name>A0A2N9EHT2_FAGSY</name>
<dbReference type="EMBL" id="OIVN01000102">
    <property type="protein sequence ID" value="SPC74305.1"/>
    <property type="molecule type" value="Genomic_DNA"/>
</dbReference>
<organism evidence="1">
    <name type="scientific">Fagus sylvatica</name>
    <name type="common">Beechnut</name>
    <dbReference type="NCBI Taxonomy" id="28930"/>
    <lineage>
        <taxon>Eukaryota</taxon>
        <taxon>Viridiplantae</taxon>
        <taxon>Streptophyta</taxon>
        <taxon>Embryophyta</taxon>
        <taxon>Tracheophyta</taxon>
        <taxon>Spermatophyta</taxon>
        <taxon>Magnoliopsida</taxon>
        <taxon>eudicotyledons</taxon>
        <taxon>Gunneridae</taxon>
        <taxon>Pentapetalae</taxon>
        <taxon>rosids</taxon>
        <taxon>fabids</taxon>
        <taxon>Fagales</taxon>
        <taxon>Fagaceae</taxon>
        <taxon>Fagus</taxon>
    </lineage>
</organism>